<comment type="subcellular location">
    <subcellularLocation>
        <location evidence="1">Membrane</location>
        <topology evidence="1">Multi-pass membrane protein</topology>
    </subcellularLocation>
</comment>
<evidence type="ECO:0000256" key="3">
    <source>
        <dbReference type="ARBA" id="ARBA00022989"/>
    </source>
</evidence>
<organism evidence="7">
    <name type="scientific">Sinomonas puerhi</name>
    <dbReference type="NCBI Taxonomy" id="3238584"/>
    <lineage>
        <taxon>Bacteria</taxon>
        <taxon>Bacillati</taxon>
        <taxon>Actinomycetota</taxon>
        <taxon>Actinomycetes</taxon>
        <taxon>Micrococcales</taxon>
        <taxon>Micrococcaceae</taxon>
        <taxon>Sinomonas</taxon>
    </lineage>
</organism>
<dbReference type="Pfam" id="PF13515">
    <property type="entry name" value="FUSC_2"/>
    <property type="match status" value="1"/>
</dbReference>
<proteinExistence type="predicted"/>
<dbReference type="KEGG" id="spue:AB5L97_01370"/>
<evidence type="ECO:0000313" key="7">
    <source>
        <dbReference type="EMBL" id="XDP45701.1"/>
    </source>
</evidence>
<accession>A0AB39L3X6</accession>
<feature type="transmembrane region" description="Helical" evidence="5">
    <location>
        <begin position="98"/>
        <end position="116"/>
    </location>
</feature>
<keyword evidence="3 5" id="KW-1133">Transmembrane helix</keyword>
<dbReference type="AlphaFoldDB" id="A0AB39L3X6"/>
<keyword evidence="2 5" id="KW-0812">Transmembrane</keyword>
<dbReference type="RefSeq" id="WP_307959068.1">
    <property type="nucleotide sequence ID" value="NZ_CP163302.1"/>
</dbReference>
<dbReference type="InterPro" id="IPR049453">
    <property type="entry name" value="Memb_transporter_dom"/>
</dbReference>
<gene>
    <name evidence="7" type="ORF">AB5L97_01370</name>
</gene>
<sequence length="372" mass="39993">MAMWAVARDYVNDLRSAGVVRVRHSLRPAVSMTVGAVLAYFIAETVLGHTMPIFAATSALISLGFGRDLTVRKVLEVAVGCTLGIAVGDLLMHVLGDGLWQAAVILFLSIMVARFLDRGVIFATQLGLQSLFVVLLPATTGGPFSRSLDAVVGGLLALTLTAVLPRDPRVEPRRDLKGLLEMFGTMLRECAEALADADSTRAWHALVRGRNSQSTLDAIRASLKSSSEVARIAPAYRRHRGEIEELSKAVGFLDLAMRNGRVVARRLASVINNAALTQAAAESIAELLNDTADALDSVADGLIAERREERAAQMRSAHRALADIAARAHPKILHVERLEGEALVVLLRPMLVDLLEATGDDHEEAVAALPRI</sequence>
<protein>
    <submittedName>
        <fullName evidence="7">Aromatic acid exporter family protein</fullName>
    </submittedName>
</protein>
<dbReference type="GO" id="GO:0016020">
    <property type="term" value="C:membrane"/>
    <property type="evidence" value="ECO:0007669"/>
    <property type="project" value="UniProtKB-SubCell"/>
</dbReference>
<evidence type="ECO:0000256" key="4">
    <source>
        <dbReference type="ARBA" id="ARBA00023136"/>
    </source>
</evidence>
<reference evidence="7" key="1">
    <citation type="submission" date="2024-07" db="EMBL/GenBank/DDBJ databases">
        <authorList>
            <person name="fu j."/>
        </authorList>
    </citation>
    <scope>NUCLEOTIDE SEQUENCE</scope>
    <source>
        <strain evidence="7">P10A9</strain>
    </source>
</reference>
<evidence type="ECO:0000256" key="2">
    <source>
        <dbReference type="ARBA" id="ARBA00022692"/>
    </source>
</evidence>
<evidence type="ECO:0000256" key="5">
    <source>
        <dbReference type="SAM" id="Phobius"/>
    </source>
</evidence>
<name>A0AB39L3X6_9MICC</name>
<evidence type="ECO:0000259" key="6">
    <source>
        <dbReference type="Pfam" id="PF13515"/>
    </source>
</evidence>
<keyword evidence="4 5" id="KW-0472">Membrane</keyword>
<feature type="transmembrane region" description="Helical" evidence="5">
    <location>
        <begin position="121"/>
        <end position="138"/>
    </location>
</feature>
<evidence type="ECO:0000256" key="1">
    <source>
        <dbReference type="ARBA" id="ARBA00004141"/>
    </source>
</evidence>
<feature type="domain" description="Integral membrane bound transporter" evidence="6">
    <location>
        <begin position="38"/>
        <end position="158"/>
    </location>
</feature>
<dbReference type="EMBL" id="CP163302">
    <property type="protein sequence ID" value="XDP45701.1"/>
    <property type="molecule type" value="Genomic_DNA"/>
</dbReference>